<dbReference type="Pfam" id="PF04321">
    <property type="entry name" value="RmlD_sub_bind"/>
    <property type="match status" value="1"/>
</dbReference>
<reference evidence="2" key="1">
    <citation type="submission" date="2018-05" db="EMBL/GenBank/DDBJ databases">
        <authorList>
            <person name="Lanie J.A."/>
            <person name="Ng W.-L."/>
            <person name="Kazmierczak K.M."/>
            <person name="Andrzejewski T.M."/>
            <person name="Davidsen T.M."/>
            <person name="Wayne K.J."/>
            <person name="Tettelin H."/>
            <person name="Glass J.I."/>
            <person name="Rusch D."/>
            <person name="Podicherti R."/>
            <person name="Tsui H.-C.T."/>
            <person name="Winkler M.E."/>
        </authorList>
    </citation>
    <scope>NUCLEOTIDE SEQUENCE</scope>
</reference>
<dbReference type="NCBIfam" id="TIGR01214">
    <property type="entry name" value="rmlD"/>
    <property type="match status" value="1"/>
</dbReference>
<sequence>RVGQVGSALAELLPDKYQIRFLDQPDIDLTVPGDVRQPILEYQPAIVINAAAYTAVDKAESEPELAQLINATAPGLMASVCEEIGAAFVHYSTDYVFDGTAGEPYSETAVVTPESVYGRTKLAGERAVAAATDRHVILRTAWLYSHVGHNFLKTMLRLAQSSQSVRVVADQTGSPTYAWDLARATLSIVEALAGGRDDAYGLYHATNAGVTTWHGFASRIFQLADRGDIQVDPITTDQYPTP</sequence>
<dbReference type="EMBL" id="UINC01206109">
    <property type="protein sequence ID" value="SVE27583.1"/>
    <property type="molecule type" value="Genomic_DNA"/>
</dbReference>
<dbReference type="InterPro" id="IPR005913">
    <property type="entry name" value="dTDP_dehydrorham_reduct"/>
</dbReference>
<feature type="non-terminal residue" evidence="2">
    <location>
        <position position="1"/>
    </location>
</feature>
<dbReference type="Gene3D" id="3.40.50.720">
    <property type="entry name" value="NAD(P)-binding Rossmann-like Domain"/>
    <property type="match status" value="1"/>
</dbReference>
<feature type="non-terminal residue" evidence="2">
    <location>
        <position position="242"/>
    </location>
</feature>
<evidence type="ECO:0000313" key="2">
    <source>
        <dbReference type="EMBL" id="SVE27583.1"/>
    </source>
</evidence>
<accession>A0A383C6B1</accession>
<dbReference type="PANTHER" id="PTHR10491:SF4">
    <property type="entry name" value="METHIONINE ADENOSYLTRANSFERASE 2 SUBUNIT BETA"/>
    <property type="match status" value="1"/>
</dbReference>
<dbReference type="AlphaFoldDB" id="A0A383C6B1"/>
<feature type="domain" description="RmlD-like substrate binding" evidence="1">
    <location>
        <begin position="3"/>
        <end position="242"/>
    </location>
</feature>
<name>A0A383C6B1_9ZZZZ</name>
<dbReference type="SUPFAM" id="SSF51735">
    <property type="entry name" value="NAD(P)-binding Rossmann-fold domains"/>
    <property type="match status" value="1"/>
</dbReference>
<gene>
    <name evidence="2" type="ORF">METZ01_LOCUS480437</name>
</gene>
<dbReference type="PANTHER" id="PTHR10491">
    <property type="entry name" value="DTDP-4-DEHYDRORHAMNOSE REDUCTASE"/>
    <property type="match status" value="1"/>
</dbReference>
<protein>
    <recommendedName>
        <fullName evidence="1">RmlD-like substrate binding domain-containing protein</fullName>
    </recommendedName>
</protein>
<organism evidence="2">
    <name type="scientific">marine metagenome</name>
    <dbReference type="NCBI Taxonomy" id="408172"/>
    <lineage>
        <taxon>unclassified sequences</taxon>
        <taxon>metagenomes</taxon>
        <taxon>ecological metagenomes</taxon>
    </lineage>
</organism>
<dbReference type="InterPro" id="IPR029903">
    <property type="entry name" value="RmlD-like-bd"/>
</dbReference>
<dbReference type="InterPro" id="IPR036291">
    <property type="entry name" value="NAD(P)-bd_dom_sf"/>
</dbReference>
<dbReference type="CDD" id="cd05254">
    <property type="entry name" value="dTDP_HR_like_SDR_e"/>
    <property type="match status" value="1"/>
</dbReference>
<proteinExistence type="predicted"/>
<evidence type="ECO:0000259" key="1">
    <source>
        <dbReference type="Pfam" id="PF04321"/>
    </source>
</evidence>
<dbReference type="Gene3D" id="3.90.25.10">
    <property type="entry name" value="UDP-galactose 4-epimerase, domain 1"/>
    <property type="match status" value="1"/>
</dbReference>